<protein>
    <submittedName>
        <fullName evidence="2">Cyclic nucleotide-binding domain-containing protein</fullName>
    </submittedName>
</protein>
<dbReference type="InterPro" id="IPR045319">
    <property type="entry name" value="KAT/AKT"/>
</dbReference>
<evidence type="ECO:0000259" key="1">
    <source>
        <dbReference type="PROSITE" id="PS50042"/>
    </source>
</evidence>
<dbReference type="Proteomes" id="UP000595917">
    <property type="component" value="Chromosome"/>
</dbReference>
<organism evidence="2 3">
    <name type="scientific">Breznakiella homolactica</name>
    <dbReference type="NCBI Taxonomy" id="2798577"/>
    <lineage>
        <taxon>Bacteria</taxon>
        <taxon>Pseudomonadati</taxon>
        <taxon>Spirochaetota</taxon>
        <taxon>Spirochaetia</taxon>
        <taxon>Spirochaetales</taxon>
        <taxon>Breznakiellaceae</taxon>
        <taxon>Breznakiella</taxon>
    </lineage>
</organism>
<sequence>MVESSALQKYSLFGGLLENQIDTIQPLMELEHYGPGDDIILEGERNDKIRFVIEGRVAVIKANLTLFEFGEGDAFGEMEVLDVMPSAATVRAITATKVMSISNRSLREIYKRDMAAFSIIIMNLARDLSRRLRRMDEWRCNAWNGEGAPEMPGPKRK</sequence>
<name>A0A7T7XM96_9SPIR</name>
<evidence type="ECO:0000313" key="2">
    <source>
        <dbReference type="EMBL" id="QQO08971.1"/>
    </source>
</evidence>
<keyword evidence="3" id="KW-1185">Reference proteome</keyword>
<dbReference type="EMBL" id="CP067089">
    <property type="protein sequence ID" value="QQO08971.1"/>
    <property type="molecule type" value="Genomic_DNA"/>
</dbReference>
<dbReference type="InterPro" id="IPR018490">
    <property type="entry name" value="cNMP-bd_dom_sf"/>
</dbReference>
<dbReference type="Gene3D" id="2.60.120.10">
    <property type="entry name" value="Jelly Rolls"/>
    <property type="match status" value="1"/>
</dbReference>
<feature type="domain" description="Cyclic nucleotide-binding" evidence="1">
    <location>
        <begin position="12"/>
        <end position="109"/>
    </location>
</feature>
<dbReference type="RefSeq" id="WP_215626276.1">
    <property type="nucleotide sequence ID" value="NZ_CP067089.2"/>
</dbReference>
<dbReference type="SMART" id="SM00100">
    <property type="entry name" value="cNMP"/>
    <property type="match status" value="1"/>
</dbReference>
<reference evidence="2" key="1">
    <citation type="submission" date="2021-01" db="EMBL/GenBank/DDBJ databases">
        <title>Description of Breznakiella homolactica.</title>
        <authorList>
            <person name="Song Y."/>
            <person name="Brune A."/>
        </authorList>
    </citation>
    <scope>NUCLEOTIDE SEQUENCE</scope>
    <source>
        <strain evidence="2">RmG30</strain>
    </source>
</reference>
<dbReference type="PANTHER" id="PTHR45743">
    <property type="entry name" value="POTASSIUM CHANNEL AKT1"/>
    <property type="match status" value="1"/>
</dbReference>
<evidence type="ECO:0000313" key="3">
    <source>
        <dbReference type="Proteomes" id="UP000595917"/>
    </source>
</evidence>
<dbReference type="AlphaFoldDB" id="A0A7T7XM96"/>
<dbReference type="PANTHER" id="PTHR45743:SF2">
    <property type="entry name" value="POTASSIUM CHANNEL AKT1"/>
    <property type="match status" value="1"/>
</dbReference>
<dbReference type="InterPro" id="IPR000595">
    <property type="entry name" value="cNMP-bd_dom"/>
</dbReference>
<dbReference type="InterPro" id="IPR014710">
    <property type="entry name" value="RmlC-like_jellyroll"/>
</dbReference>
<dbReference type="PROSITE" id="PS50042">
    <property type="entry name" value="CNMP_BINDING_3"/>
    <property type="match status" value="1"/>
</dbReference>
<accession>A0A7T7XM96</accession>
<dbReference type="KEGG" id="bhc:JFL75_18875"/>
<dbReference type="SUPFAM" id="SSF51206">
    <property type="entry name" value="cAMP-binding domain-like"/>
    <property type="match status" value="1"/>
</dbReference>
<proteinExistence type="predicted"/>
<dbReference type="CDD" id="cd00038">
    <property type="entry name" value="CAP_ED"/>
    <property type="match status" value="1"/>
</dbReference>
<gene>
    <name evidence="2" type="ORF">JFL75_18875</name>
</gene>
<dbReference type="GO" id="GO:0005249">
    <property type="term" value="F:voltage-gated potassium channel activity"/>
    <property type="evidence" value="ECO:0007669"/>
    <property type="project" value="InterPro"/>
</dbReference>
<dbReference type="Pfam" id="PF00027">
    <property type="entry name" value="cNMP_binding"/>
    <property type="match status" value="1"/>
</dbReference>